<dbReference type="VEuPathDB" id="VectorBase:MDOMA2_013224"/>
<feature type="region of interest" description="Disordered" evidence="10">
    <location>
        <begin position="441"/>
        <end position="478"/>
    </location>
</feature>
<dbReference type="SMART" id="SM00355">
    <property type="entry name" value="ZnF_C2H2"/>
    <property type="match status" value="8"/>
</dbReference>
<feature type="compositionally biased region" description="Polar residues" evidence="10">
    <location>
        <begin position="156"/>
        <end position="170"/>
    </location>
</feature>
<dbReference type="Gene3D" id="3.30.160.60">
    <property type="entry name" value="Classic Zinc Finger"/>
    <property type="match status" value="6"/>
</dbReference>
<evidence type="ECO:0000256" key="4">
    <source>
        <dbReference type="ARBA" id="ARBA00022771"/>
    </source>
</evidence>
<evidence type="ECO:0000259" key="11">
    <source>
        <dbReference type="PROSITE" id="PS50157"/>
    </source>
</evidence>
<feature type="compositionally biased region" description="Low complexity" evidence="10">
    <location>
        <begin position="460"/>
        <end position="478"/>
    </location>
</feature>
<keyword evidence="3" id="KW-0677">Repeat</keyword>
<feature type="domain" description="C2H2-type" evidence="11">
    <location>
        <begin position="544"/>
        <end position="571"/>
    </location>
</feature>
<dbReference type="VEuPathDB" id="VectorBase:MDOA007244"/>
<feature type="compositionally biased region" description="Polar residues" evidence="10">
    <location>
        <begin position="107"/>
        <end position="133"/>
    </location>
</feature>
<dbReference type="STRING" id="7370.A0A1I8MPZ2"/>
<dbReference type="FunFam" id="3.30.160.60:FF:003317">
    <property type="entry name" value="Zinc finger protein 322"/>
    <property type="match status" value="1"/>
</dbReference>
<dbReference type="GO" id="GO:0003677">
    <property type="term" value="F:DNA binding"/>
    <property type="evidence" value="ECO:0007669"/>
    <property type="project" value="UniProtKB-KW"/>
</dbReference>
<evidence type="ECO:0000256" key="8">
    <source>
        <dbReference type="ARBA" id="ARBA00023163"/>
    </source>
</evidence>
<dbReference type="FunFam" id="3.30.160.60:FF:000902">
    <property type="entry name" value="Zinc finger protein 445"/>
    <property type="match status" value="1"/>
</dbReference>
<dbReference type="InterPro" id="IPR036236">
    <property type="entry name" value="Znf_C2H2_sf"/>
</dbReference>
<keyword evidence="2" id="KW-0479">Metal-binding</keyword>
<evidence type="ECO:0000256" key="7">
    <source>
        <dbReference type="ARBA" id="ARBA00023125"/>
    </source>
</evidence>
<dbReference type="EnsemblMetazoa" id="MDOA007244-RB">
    <property type="protein sequence ID" value="MDOA007244-PB"/>
    <property type="gene ID" value="MDOA007244"/>
</dbReference>
<keyword evidence="8" id="KW-0804">Transcription</keyword>
<keyword evidence="5" id="KW-0862">Zinc</keyword>
<keyword evidence="9" id="KW-0539">Nucleus</keyword>
<dbReference type="InterPro" id="IPR050331">
    <property type="entry name" value="Zinc_finger"/>
</dbReference>
<feature type="domain" description="C2H2-type" evidence="11">
    <location>
        <begin position="288"/>
        <end position="316"/>
    </location>
</feature>
<accession>A0A1I8MPZ2</accession>
<dbReference type="PANTHER" id="PTHR16515">
    <property type="entry name" value="PR DOMAIN ZINC FINGER PROTEIN"/>
    <property type="match status" value="1"/>
</dbReference>
<feature type="region of interest" description="Disordered" evidence="10">
    <location>
        <begin position="60"/>
        <end position="79"/>
    </location>
</feature>
<dbReference type="Pfam" id="PF00096">
    <property type="entry name" value="zf-C2H2"/>
    <property type="match status" value="4"/>
</dbReference>
<dbReference type="PROSITE" id="PS00028">
    <property type="entry name" value="ZINC_FINGER_C2H2_1"/>
    <property type="match status" value="7"/>
</dbReference>
<evidence type="ECO:0000256" key="5">
    <source>
        <dbReference type="ARBA" id="ARBA00022833"/>
    </source>
</evidence>
<feature type="domain" description="C2H2-type" evidence="11">
    <location>
        <begin position="488"/>
        <end position="515"/>
    </location>
</feature>
<dbReference type="InterPro" id="IPR013087">
    <property type="entry name" value="Znf_C2H2_type"/>
</dbReference>
<evidence type="ECO:0000256" key="6">
    <source>
        <dbReference type="ARBA" id="ARBA00023015"/>
    </source>
</evidence>
<keyword evidence="6" id="KW-0805">Transcription regulation</keyword>
<dbReference type="GO" id="GO:0008270">
    <property type="term" value="F:zinc ion binding"/>
    <property type="evidence" value="ECO:0007669"/>
    <property type="project" value="UniProtKB-KW"/>
</dbReference>
<dbReference type="PROSITE" id="PS50157">
    <property type="entry name" value="ZINC_FINGER_C2H2_2"/>
    <property type="match status" value="5"/>
</dbReference>
<evidence type="ECO:0000256" key="2">
    <source>
        <dbReference type="ARBA" id="ARBA00022723"/>
    </source>
</evidence>
<feature type="region of interest" description="Disordered" evidence="10">
    <location>
        <begin position="107"/>
        <end position="202"/>
    </location>
</feature>
<sequence length="806" mass="88423">MCSMSVLCPLCHRTSFSSIDALRCSLIKAANGPLACPICHELFLGLDKLTIHLFSHTSIMNANDSPSNNGNDKESETKTTTAAARIADNNNNNNTNNNEILKIKQEVTPSSATSVSAEGTVSKTPQQNIPTEANNNNPQQPPPPPPLRANTRKSKGTVSKTPQQNITTEANSNNNNQQQLPPPPPLRANTRKSKVGKSETKKISKKLQVAILNETELTEAANTLVGPDGRVMVNDTSTSLATCDICEFTFRNEELRDMHVRLVHQNFIYNTPSSANCSANPQQTEPDFKCHLCSKVFKMKGSLRVHLKVVHLMGLPYVNNTPKLDICERIRHKENKQIKTSTSSGQSQDMPTTSNNSLNQSEKNIYNLPQTILPASAVFSSTLPTMAASIDSSGSLGNLSLINITPTAEFVPAAAISNSTALPASNVLLVFNHSNQCPSLPANTTSNTSNLDKDKSSQMNSSIAPTSSNTTTTTITLNTSSSDNPKIWECDVCSKAFTTKYFLKKHKRLHTGEMPYTCETCGRSFTFQQSYHKHLLYHSDEKKHVCGTCGRAFKELSTLHNHERIHSGEKPFKCDVCGKSFRQRVSFLVHTRIHTGVMPYKCEFCQKSFRYKVSQRTHKCQPLGNGESNPENANDAAATLDHISVNFIKAFLENSTNTNNLQIQQQQQHEHSLQQNSPASNEISAINDKLLPPATTPLPPTQSPGSTLNEHQALLTKAIDDIVVESCNKLGIGKNANDQHQYSSPVQSVAHDDGSMSPSQKLQNMRLYSPQLAVNTNSPSDMNGIGVEGDLTRFFLENSSVEQNIL</sequence>
<proteinExistence type="predicted"/>
<evidence type="ECO:0000256" key="3">
    <source>
        <dbReference type="ARBA" id="ARBA00022737"/>
    </source>
</evidence>
<feature type="region of interest" description="Disordered" evidence="10">
    <location>
        <begin position="336"/>
        <end position="360"/>
    </location>
</feature>
<feature type="compositionally biased region" description="Polar residues" evidence="10">
    <location>
        <begin position="338"/>
        <end position="360"/>
    </location>
</feature>
<dbReference type="GO" id="GO:0005634">
    <property type="term" value="C:nucleus"/>
    <property type="evidence" value="ECO:0007669"/>
    <property type="project" value="UniProtKB-SubCell"/>
</dbReference>
<dbReference type="PANTHER" id="PTHR16515:SF49">
    <property type="entry name" value="GASTRULA ZINC FINGER PROTEIN XLCGF49.1-LIKE-RELATED"/>
    <property type="match status" value="1"/>
</dbReference>
<feature type="region of interest" description="Disordered" evidence="10">
    <location>
        <begin position="735"/>
        <end position="760"/>
    </location>
</feature>
<feature type="domain" description="C2H2-type" evidence="11">
    <location>
        <begin position="516"/>
        <end position="543"/>
    </location>
</feature>
<feature type="compositionally biased region" description="Polar residues" evidence="10">
    <location>
        <begin position="441"/>
        <end position="450"/>
    </location>
</feature>
<protein>
    <recommendedName>
        <fullName evidence="11">C2H2-type domain-containing protein</fullName>
    </recommendedName>
</protein>
<evidence type="ECO:0000313" key="12">
    <source>
        <dbReference type="EnsemblMetazoa" id="MDOA007244-PB"/>
    </source>
</evidence>
<keyword evidence="7" id="KW-0238">DNA-binding</keyword>
<evidence type="ECO:0000256" key="1">
    <source>
        <dbReference type="ARBA" id="ARBA00004123"/>
    </source>
</evidence>
<evidence type="ECO:0000256" key="9">
    <source>
        <dbReference type="ARBA" id="ARBA00023242"/>
    </source>
</evidence>
<dbReference type="FunFam" id="3.30.160.60:FF:000100">
    <property type="entry name" value="Zinc finger 45-like"/>
    <property type="match status" value="1"/>
</dbReference>
<organism evidence="12">
    <name type="scientific">Musca domestica</name>
    <name type="common">House fly</name>
    <dbReference type="NCBI Taxonomy" id="7370"/>
    <lineage>
        <taxon>Eukaryota</taxon>
        <taxon>Metazoa</taxon>
        <taxon>Ecdysozoa</taxon>
        <taxon>Arthropoda</taxon>
        <taxon>Hexapoda</taxon>
        <taxon>Insecta</taxon>
        <taxon>Pterygota</taxon>
        <taxon>Neoptera</taxon>
        <taxon>Endopterygota</taxon>
        <taxon>Diptera</taxon>
        <taxon>Brachycera</taxon>
        <taxon>Muscomorpha</taxon>
        <taxon>Muscoidea</taxon>
        <taxon>Muscidae</taxon>
        <taxon>Musca</taxon>
    </lineage>
</organism>
<feature type="domain" description="C2H2-type" evidence="11">
    <location>
        <begin position="572"/>
        <end position="599"/>
    </location>
</feature>
<name>A0A1I8MPZ2_MUSDO</name>
<keyword evidence="4" id="KW-0863">Zinc-finger</keyword>
<feature type="compositionally biased region" description="Polar residues" evidence="10">
    <location>
        <begin position="736"/>
        <end position="747"/>
    </location>
</feature>
<evidence type="ECO:0000256" key="10">
    <source>
        <dbReference type="SAM" id="MobiDB-lite"/>
    </source>
</evidence>
<reference evidence="12" key="1">
    <citation type="submission" date="2020-05" db="UniProtKB">
        <authorList>
            <consortium name="EnsemblMetazoa"/>
        </authorList>
    </citation>
    <scope>IDENTIFICATION</scope>
    <source>
        <strain evidence="12">Aabys</strain>
    </source>
</reference>
<dbReference type="AlphaFoldDB" id="A0A1I8MPZ2"/>
<comment type="subcellular location">
    <subcellularLocation>
        <location evidence="1">Nucleus</location>
    </subcellularLocation>
</comment>
<dbReference type="FunFam" id="3.30.160.60:FF:000446">
    <property type="entry name" value="Zinc finger protein"/>
    <property type="match status" value="1"/>
</dbReference>
<dbReference type="SUPFAM" id="SSF57667">
    <property type="entry name" value="beta-beta-alpha zinc fingers"/>
    <property type="match status" value="4"/>
</dbReference>
<dbReference type="GO" id="GO:0010468">
    <property type="term" value="P:regulation of gene expression"/>
    <property type="evidence" value="ECO:0007669"/>
    <property type="project" value="TreeGrafter"/>
</dbReference>
<feature type="compositionally biased region" description="Polar residues" evidence="10">
    <location>
        <begin position="60"/>
        <end position="70"/>
    </location>
</feature>
<dbReference type="FunFam" id="3.30.160.60:FF:001573">
    <property type="entry name" value="Zinc finger protein 407"/>
    <property type="match status" value="1"/>
</dbReference>